<dbReference type="Pfam" id="PF01569">
    <property type="entry name" value="PAP2"/>
    <property type="match status" value="1"/>
</dbReference>
<keyword evidence="1" id="KW-1133">Transmembrane helix</keyword>
<dbReference type="InterPro" id="IPR000326">
    <property type="entry name" value="PAP2/HPO"/>
</dbReference>
<dbReference type="InterPro" id="IPR036938">
    <property type="entry name" value="PAP2/HPO_sf"/>
</dbReference>
<dbReference type="PANTHER" id="PTHR14969">
    <property type="entry name" value="SPHINGOSINE-1-PHOSPHATE PHOSPHOHYDROLASE"/>
    <property type="match status" value="1"/>
</dbReference>
<evidence type="ECO:0000313" key="3">
    <source>
        <dbReference type="WBParaSite" id="ASIM_0000075601-mRNA-1"/>
    </source>
</evidence>
<organism evidence="3">
    <name type="scientific">Anisakis simplex</name>
    <name type="common">Herring worm</name>
    <dbReference type="NCBI Taxonomy" id="6269"/>
    <lineage>
        <taxon>Eukaryota</taxon>
        <taxon>Metazoa</taxon>
        <taxon>Ecdysozoa</taxon>
        <taxon>Nematoda</taxon>
        <taxon>Chromadorea</taxon>
        <taxon>Rhabditida</taxon>
        <taxon>Spirurina</taxon>
        <taxon>Ascaridomorpha</taxon>
        <taxon>Ascaridoidea</taxon>
        <taxon>Anisakidae</taxon>
        <taxon>Anisakis</taxon>
        <taxon>Anisakis simplex complex</taxon>
    </lineage>
</organism>
<feature type="transmembrane region" description="Helical" evidence="1">
    <location>
        <begin position="22"/>
        <end position="41"/>
    </location>
</feature>
<evidence type="ECO:0000259" key="2">
    <source>
        <dbReference type="Pfam" id="PF01569"/>
    </source>
</evidence>
<dbReference type="AlphaFoldDB" id="A0A0M3IZS3"/>
<name>A0A0M3IZS3_ANISI</name>
<reference evidence="3" key="1">
    <citation type="submission" date="2017-02" db="UniProtKB">
        <authorList>
            <consortium name="WormBaseParasite"/>
        </authorList>
    </citation>
    <scope>IDENTIFICATION</scope>
</reference>
<keyword evidence="1" id="KW-0472">Membrane</keyword>
<feature type="transmembrane region" description="Helical" evidence="1">
    <location>
        <begin position="53"/>
        <end position="74"/>
    </location>
</feature>
<evidence type="ECO:0000256" key="1">
    <source>
        <dbReference type="SAM" id="Phobius"/>
    </source>
</evidence>
<protein>
    <submittedName>
        <fullName evidence="3">AT30094p (inferred by orthology to a D. melanogaster protein)</fullName>
    </submittedName>
</protein>
<feature type="domain" description="Phosphatidic acid phosphatase type 2/haloperoxidase" evidence="2">
    <location>
        <begin position="55"/>
        <end position="112"/>
    </location>
</feature>
<dbReference type="PANTHER" id="PTHR14969:SF13">
    <property type="entry name" value="AT30094P"/>
    <property type="match status" value="1"/>
</dbReference>
<dbReference type="SUPFAM" id="SSF48317">
    <property type="entry name" value="Acid phosphatase/Vanadium-dependent haloperoxidase"/>
    <property type="match status" value="1"/>
</dbReference>
<dbReference type="WBParaSite" id="ASIM_0000075601-mRNA-1">
    <property type="protein sequence ID" value="ASIM_0000075601-mRNA-1"/>
    <property type="gene ID" value="ASIM_0000075601"/>
</dbReference>
<dbReference type="GO" id="GO:0042392">
    <property type="term" value="F:sphingosine-1-phosphate phosphatase activity"/>
    <property type="evidence" value="ECO:0007669"/>
    <property type="project" value="TreeGrafter"/>
</dbReference>
<accession>A0A0M3IZS3</accession>
<proteinExistence type="predicted"/>
<sequence>LAVECAIDENSDTRRYFIYLEWFIHGIPWLITSSLSFIVLMRQNADPEITYDVGVILFGICIDLIAVGIIKCAVRRERPHYNKNDQVYEAPIADQYSFPSGHSSRSAMLSVFGYCHFSMHSLIM</sequence>
<keyword evidence="1" id="KW-0812">Transmembrane</keyword>